<dbReference type="Proteomes" id="UP000634308">
    <property type="component" value="Unassembled WGS sequence"/>
</dbReference>
<dbReference type="InterPro" id="IPR019734">
    <property type="entry name" value="TPR_rpt"/>
</dbReference>
<evidence type="ECO:0000313" key="2">
    <source>
        <dbReference type="Proteomes" id="UP000634308"/>
    </source>
</evidence>
<protein>
    <recommendedName>
        <fullName evidence="3">Tetratricopeptide repeat protein</fullName>
    </recommendedName>
</protein>
<dbReference type="Gene3D" id="1.25.40.10">
    <property type="entry name" value="Tetratricopeptide repeat domain"/>
    <property type="match status" value="2"/>
</dbReference>
<dbReference type="InterPro" id="IPR011990">
    <property type="entry name" value="TPR-like_helical_dom_sf"/>
</dbReference>
<dbReference type="EMBL" id="BMQM01000015">
    <property type="protein sequence ID" value="GGR61239.1"/>
    <property type="molecule type" value="Genomic_DNA"/>
</dbReference>
<evidence type="ECO:0000313" key="1">
    <source>
        <dbReference type="EMBL" id="GGR61239.1"/>
    </source>
</evidence>
<dbReference type="SUPFAM" id="SSF48452">
    <property type="entry name" value="TPR-like"/>
    <property type="match status" value="1"/>
</dbReference>
<evidence type="ECO:0008006" key="3">
    <source>
        <dbReference type="Google" id="ProtNLM"/>
    </source>
</evidence>
<reference evidence="2" key="1">
    <citation type="journal article" date="2019" name="Int. J. Syst. Evol. Microbiol.">
        <title>The Global Catalogue of Microorganisms (GCM) 10K type strain sequencing project: providing services to taxonomists for standard genome sequencing and annotation.</title>
        <authorList>
            <consortium name="The Broad Institute Genomics Platform"/>
            <consortium name="The Broad Institute Genome Sequencing Center for Infectious Disease"/>
            <person name="Wu L."/>
            <person name="Ma J."/>
        </authorList>
    </citation>
    <scope>NUCLEOTIDE SEQUENCE [LARGE SCALE GENOMIC DNA]</scope>
    <source>
        <strain evidence="2">JCM 31404</strain>
    </source>
</reference>
<keyword evidence="2" id="KW-1185">Reference proteome</keyword>
<dbReference type="SMART" id="SM00028">
    <property type="entry name" value="TPR"/>
    <property type="match status" value="2"/>
</dbReference>
<comment type="caution">
    <text evidence="1">The sequence shown here is derived from an EMBL/GenBank/DDBJ whole genome shotgun (WGS) entry which is preliminary data.</text>
</comment>
<organism evidence="1 2">
    <name type="scientific">Deinococcus seoulensis</name>
    <dbReference type="NCBI Taxonomy" id="1837379"/>
    <lineage>
        <taxon>Bacteria</taxon>
        <taxon>Thermotogati</taxon>
        <taxon>Deinococcota</taxon>
        <taxon>Deinococci</taxon>
        <taxon>Deinococcales</taxon>
        <taxon>Deinococcaceae</taxon>
        <taxon>Deinococcus</taxon>
    </lineage>
</organism>
<accession>A0ABQ2RUL1</accession>
<name>A0ABQ2RUL1_9DEIO</name>
<dbReference type="Pfam" id="PF13424">
    <property type="entry name" value="TPR_12"/>
    <property type="match status" value="1"/>
</dbReference>
<gene>
    <name evidence="1" type="ORF">GCM10008959_23990</name>
</gene>
<proteinExistence type="predicted"/>
<sequence>MSGVPYRREKPLLLLTYLTLQGPQARRHLADLFWPDAANPMNSLAQHLIRLRPLTGAVVETDQQVRADIPCDALEFRGHLRAGRLEEATSLVTGAFLHGLHLDLPTELEEWILDTRDTLGAELRAAHLSLSELAHARGETSEALAQADRAYHAPGAAPCPPDDLLRLWAIAGHTDQPLTLALRRDAAELQLLLAPPSPPIPTVRLIGRDAELTALGALRAGQTGWVSGGAGLGKTALLRALATRGWRYLPARPDTPLATLAPLSSRPLQNLSDAVELLRDPRLRCTVDDWDALDDTTRRALTLTTRHAGGAALIIASQSLPAFPPTLHLPLSALSEDALAEHPGAYTATGGHPALLTAFLQGSPTDRGLDTHLAQLGPDLRRLFLTLAVQDVPDLGATRAAIGNDAATLAHALDRLTHEGLTRPDGTVRPIEPARALLTAEAHEAALIHLRLARHLDPERAWPHWLAARHLWEPADAPDCAAAAHQHATGQRARGETLAAVTTLEQAPPAPDVLLLRGWLLLDLGRAPESLRITGALPLSDDVRALRASAHLYCGQPREAQALATPVAPALSAAYAHAQSTLGHAADRLGDLDAAATHYRAAANIWHMLGDAMRFTEAQVHLTTLDCLSRGAPLERFTDLHRAAGTPALQGTVLLNSAHVHHRAGLLDEALTLGKEAESCYRITGDQVGLANALNTQAVIHHLQDRPERARPHYREALDLARQAGHVNLISLIASNLAEIEGRFEDALQIITFLRQVGHHVQAEHLTEQMQNVPDGLHPP</sequence>